<gene>
    <name evidence="1" type="ORF">GCM10023225_08160</name>
</gene>
<dbReference type="InterPro" id="IPR027417">
    <property type="entry name" value="P-loop_NTPase"/>
</dbReference>
<evidence type="ECO:0000313" key="2">
    <source>
        <dbReference type="Proteomes" id="UP001501195"/>
    </source>
</evidence>
<dbReference type="Gene3D" id="3.40.50.300">
    <property type="entry name" value="P-loop containing nucleotide triphosphate hydrolases"/>
    <property type="match status" value="1"/>
</dbReference>
<dbReference type="Proteomes" id="UP001501195">
    <property type="component" value="Unassembled WGS sequence"/>
</dbReference>
<dbReference type="RefSeq" id="WP_345711086.1">
    <property type="nucleotide sequence ID" value="NZ_BAABIL010000102.1"/>
</dbReference>
<organism evidence="1 2">
    <name type="scientific">Kineococcus glutinatus</name>
    <dbReference type="NCBI Taxonomy" id="1070872"/>
    <lineage>
        <taxon>Bacteria</taxon>
        <taxon>Bacillati</taxon>
        <taxon>Actinomycetota</taxon>
        <taxon>Actinomycetes</taxon>
        <taxon>Kineosporiales</taxon>
        <taxon>Kineosporiaceae</taxon>
        <taxon>Kineococcus</taxon>
    </lineage>
</organism>
<comment type="caution">
    <text evidence="1">The sequence shown here is derived from an EMBL/GenBank/DDBJ whole genome shotgun (WGS) entry which is preliminary data.</text>
</comment>
<protein>
    <recommendedName>
        <fullName evidence="3">Uridine kinase</fullName>
    </recommendedName>
</protein>
<reference evidence="2" key="1">
    <citation type="journal article" date="2019" name="Int. J. Syst. Evol. Microbiol.">
        <title>The Global Catalogue of Microorganisms (GCM) 10K type strain sequencing project: providing services to taxonomists for standard genome sequencing and annotation.</title>
        <authorList>
            <consortium name="The Broad Institute Genomics Platform"/>
            <consortium name="The Broad Institute Genome Sequencing Center for Infectious Disease"/>
            <person name="Wu L."/>
            <person name="Ma J."/>
        </authorList>
    </citation>
    <scope>NUCLEOTIDE SEQUENCE [LARGE SCALE GENOMIC DNA]</scope>
    <source>
        <strain evidence="2">JCM 18126</strain>
    </source>
</reference>
<dbReference type="CDD" id="cd02019">
    <property type="entry name" value="NK"/>
    <property type="match status" value="1"/>
</dbReference>
<dbReference type="SUPFAM" id="SSF52540">
    <property type="entry name" value="P-loop containing nucleoside triphosphate hydrolases"/>
    <property type="match status" value="1"/>
</dbReference>
<sequence>MQPEHGEPAAGPWQVVPVDDLVERLHGGTVTGRPRIVAIDGRGGAGKSTFARLLQERVPGSAVVHTDDVAWHHAFFDWAGVLTEHVLQPLRRGEAVDFRPPPWVQRGRPGSIAVPAGLRAVWVEGTGVLRRELAPLLDASVWVQVDRLEAERRLLERDGDSPEQLRHVAEWLREEHPFLLREEPWKHADVVLAGSPVLQHDPATQVVVALPVTGRA</sequence>
<accession>A0ABP9HDC5</accession>
<name>A0ABP9HDC5_9ACTN</name>
<keyword evidence="2" id="KW-1185">Reference proteome</keyword>
<evidence type="ECO:0008006" key="3">
    <source>
        <dbReference type="Google" id="ProtNLM"/>
    </source>
</evidence>
<proteinExistence type="predicted"/>
<evidence type="ECO:0000313" key="1">
    <source>
        <dbReference type="EMBL" id="GAA4968105.1"/>
    </source>
</evidence>
<dbReference type="EMBL" id="BAABIL010000102">
    <property type="protein sequence ID" value="GAA4968105.1"/>
    <property type="molecule type" value="Genomic_DNA"/>
</dbReference>